<proteinExistence type="predicted"/>
<gene>
    <name evidence="2" type="ORF">EC844_101198</name>
</gene>
<keyword evidence="3" id="KW-1185">Reference proteome</keyword>
<accession>A0A4R1Y1F0</accession>
<protein>
    <submittedName>
        <fullName evidence="2">Uncharacterized protein YdcH (DUF465 family)</fullName>
    </submittedName>
</protein>
<dbReference type="InterPro" id="IPR007420">
    <property type="entry name" value="DUF465"/>
</dbReference>
<reference evidence="2 3" key="1">
    <citation type="submission" date="2019-03" db="EMBL/GenBank/DDBJ databases">
        <title>Genomic analyses of the natural microbiome of Caenorhabditis elegans.</title>
        <authorList>
            <person name="Samuel B."/>
        </authorList>
    </citation>
    <scope>NUCLEOTIDE SEQUENCE [LARGE SCALE GENOMIC DNA]</scope>
    <source>
        <strain evidence="2 3">JUb89</strain>
    </source>
</reference>
<evidence type="ECO:0000256" key="1">
    <source>
        <dbReference type="SAM" id="MobiDB-lite"/>
    </source>
</evidence>
<dbReference type="InterPro" id="IPR038444">
    <property type="entry name" value="DUF465_sf"/>
</dbReference>
<dbReference type="Proteomes" id="UP000294963">
    <property type="component" value="Unassembled WGS sequence"/>
</dbReference>
<comment type="caution">
    <text evidence="2">The sequence shown here is derived from an EMBL/GenBank/DDBJ whole genome shotgun (WGS) entry which is preliminary data.</text>
</comment>
<sequence>MNIKVMNKKLKNMFPEYGELMTVLRQSNPHFAKMLEAHDELDRDITRLRLHPVHAITDDIETLKRKKLKYKDQLYALLRQAQRTQTMPQHREHHHHEDPVSTHSTEPFPSALHAD</sequence>
<dbReference type="EMBL" id="SLVJ01000001">
    <property type="protein sequence ID" value="TCM70924.1"/>
    <property type="molecule type" value="Genomic_DNA"/>
</dbReference>
<name>A0A4R1Y1F0_ACICA</name>
<dbReference type="AlphaFoldDB" id="A0A4R1Y1F0"/>
<organism evidence="2 3">
    <name type="scientific">Acinetobacter calcoaceticus</name>
    <dbReference type="NCBI Taxonomy" id="471"/>
    <lineage>
        <taxon>Bacteria</taxon>
        <taxon>Pseudomonadati</taxon>
        <taxon>Pseudomonadota</taxon>
        <taxon>Gammaproteobacteria</taxon>
        <taxon>Moraxellales</taxon>
        <taxon>Moraxellaceae</taxon>
        <taxon>Acinetobacter</taxon>
        <taxon>Acinetobacter calcoaceticus/baumannii complex</taxon>
    </lineage>
</organism>
<dbReference type="Gene3D" id="6.10.280.50">
    <property type="match status" value="1"/>
</dbReference>
<evidence type="ECO:0000313" key="3">
    <source>
        <dbReference type="Proteomes" id="UP000294963"/>
    </source>
</evidence>
<feature type="region of interest" description="Disordered" evidence="1">
    <location>
        <begin position="80"/>
        <end position="115"/>
    </location>
</feature>
<dbReference type="Pfam" id="PF04325">
    <property type="entry name" value="DUF465"/>
    <property type="match status" value="1"/>
</dbReference>
<evidence type="ECO:0000313" key="2">
    <source>
        <dbReference type="EMBL" id="TCM70924.1"/>
    </source>
</evidence>